<reference evidence="2 3" key="1">
    <citation type="submission" date="2018-09" db="EMBL/GenBank/DDBJ databases">
        <title>Phylogeny of the Shewanellaceae, and recommendation for two new genera, Pseudoshewanella and Parashewanella.</title>
        <authorList>
            <person name="Wang G."/>
        </authorList>
    </citation>
    <scope>NUCLEOTIDE SEQUENCE [LARGE SCALE GENOMIC DNA]</scope>
    <source>
        <strain evidence="2 3">KCTC 22492</strain>
    </source>
</reference>
<evidence type="ECO:0000313" key="2">
    <source>
        <dbReference type="EMBL" id="RJY01840.1"/>
    </source>
</evidence>
<organism evidence="2 3">
    <name type="scientific">Parashewanella spongiae</name>
    <dbReference type="NCBI Taxonomy" id="342950"/>
    <lineage>
        <taxon>Bacteria</taxon>
        <taxon>Pseudomonadati</taxon>
        <taxon>Pseudomonadota</taxon>
        <taxon>Gammaproteobacteria</taxon>
        <taxon>Alteromonadales</taxon>
        <taxon>Shewanellaceae</taxon>
        <taxon>Parashewanella</taxon>
    </lineage>
</organism>
<keyword evidence="1" id="KW-0812">Transmembrane</keyword>
<proteinExistence type="predicted"/>
<evidence type="ECO:0000313" key="3">
    <source>
        <dbReference type="Proteomes" id="UP000273022"/>
    </source>
</evidence>
<evidence type="ECO:0008006" key="4">
    <source>
        <dbReference type="Google" id="ProtNLM"/>
    </source>
</evidence>
<protein>
    <recommendedName>
        <fullName evidence="4">PepSY domain-containing protein</fullName>
    </recommendedName>
</protein>
<dbReference type="OrthoDB" id="9806195at2"/>
<keyword evidence="3" id="KW-1185">Reference proteome</keyword>
<dbReference type="AlphaFoldDB" id="A0A3A6T5B4"/>
<dbReference type="Proteomes" id="UP000273022">
    <property type="component" value="Unassembled WGS sequence"/>
</dbReference>
<keyword evidence="1" id="KW-0472">Membrane</keyword>
<keyword evidence="1" id="KW-1133">Transmembrane helix</keyword>
<sequence>MTMWRKLHRYLTLIVGLPFLSWLLSGLAFNLFSDNALSGRTHFQITPIVETKLPCNFNLQQTLSQLNVKRPQHSISKIRLSQSLGRSILIIKSKKISLTDTQYLWADTLLPIELTQQQLLELAKASYRYKENDDNNSNKVTFSTPELLPEHFSRFRNEGSTHHNHYLVQVNDRLKTRIYLNGNTAKVLAHLNQQSDVKDILFAFHFFDFDHDNGLAFNHWFIRVVAVLTLLLAISGTVILYRKLKLKFQRVC</sequence>
<dbReference type="EMBL" id="QYYH01000248">
    <property type="protein sequence ID" value="RJY01840.1"/>
    <property type="molecule type" value="Genomic_DNA"/>
</dbReference>
<gene>
    <name evidence="2" type="ORF">D5R81_19750</name>
</gene>
<feature type="transmembrane region" description="Helical" evidence="1">
    <location>
        <begin position="220"/>
        <end position="241"/>
    </location>
</feature>
<name>A0A3A6T5B4_9GAMM</name>
<comment type="caution">
    <text evidence="2">The sequence shown here is derived from an EMBL/GenBank/DDBJ whole genome shotgun (WGS) entry which is preliminary data.</text>
</comment>
<evidence type="ECO:0000256" key="1">
    <source>
        <dbReference type="SAM" id="Phobius"/>
    </source>
</evidence>
<accession>A0A3A6T5B4</accession>